<evidence type="ECO:0000256" key="1">
    <source>
        <dbReference type="ARBA" id="ARBA00006252"/>
    </source>
</evidence>
<organism evidence="4 5">
    <name type="scientific">Tetrapisispora phaffii (strain ATCC 24235 / CBS 4417 / NBRC 1672 / NRRL Y-8282 / UCD 70-5)</name>
    <name type="common">Yeast</name>
    <name type="synonym">Fabospora phaffii</name>
    <dbReference type="NCBI Taxonomy" id="1071381"/>
    <lineage>
        <taxon>Eukaryota</taxon>
        <taxon>Fungi</taxon>
        <taxon>Dikarya</taxon>
        <taxon>Ascomycota</taxon>
        <taxon>Saccharomycotina</taxon>
        <taxon>Saccharomycetes</taxon>
        <taxon>Saccharomycetales</taxon>
        <taxon>Saccharomycetaceae</taxon>
        <taxon>Tetrapisispora</taxon>
    </lineage>
</organism>
<accession>G8BZL6</accession>
<dbReference type="HOGENOM" id="CLU_058643_2_1_1"/>
<evidence type="ECO:0000313" key="4">
    <source>
        <dbReference type="EMBL" id="CCE65344.1"/>
    </source>
</evidence>
<dbReference type="Pfam" id="PF02525">
    <property type="entry name" value="Flavodoxin_2"/>
    <property type="match status" value="1"/>
</dbReference>
<protein>
    <recommendedName>
        <fullName evidence="3">Flavodoxin-like fold domain-containing protein</fullName>
    </recommendedName>
</protein>
<feature type="domain" description="Flavodoxin-like fold" evidence="3">
    <location>
        <begin position="1"/>
        <end position="196"/>
    </location>
</feature>
<dbReference type="KEGG" id="tpf:TPHA_0K02130"/>
<evidence type="ECO:0000259" key="3">
    <source>
        <dbReference type="Pfam" id="PF02525"/>
    </source>
</evidence>
<dbReference type="RefSeq" id="XP_003687778.1">
    <property type="nucleotide sequence ID" value="XM_003687730.1"/>
</dbReference>
<reference evidence="4 5" key="1">
    <citation type="journal article" date="2011" name="Proc. Natl. Acad. Sci. U.S.A.">
        <title>Evolutionary erosion of yeast sex chromosomes by mating-type switching accidents.</title>
        <authorList>
            <person name="Gordon J.L."/>
            <person name="Armisen D."/>
            <person name="Proux-Wera E."/>
            <person name="Oheigeartaigh S.S."/>
            <person name="Byrne K.P."/>
            <person name="Wolfe K.H."/>
        </authorList>
    </citation>
    <scope>NUCLEOTIDE SEQUENCE [LARGE SCALE GENOMIC DNA]</scope>
    <source>
        <strain evidence="5">ATCC 24235 / CBS 4417 / NBRC 1672 / NRRL Y-8282 / UCD 70-5</strain>
    </source>
</reference>
<dbReference type="PANTHER" id="PTHR10204">
    <property type="entry name" value="NAD P H OXIDOREDUCTASE-RELATED"/>
    <property type="match status" value="1"/>
</dbReference>
<dbReference type="InterPro" id="IPR029039">
    <property type="entry name" value="Flavoprotein-like_sf"/>
</dbReference>
<keyword evidence="5" id="KW-1185">Reference proteome</keyword>
<dbReference type="STRING" id="1071381.G8BZL6"/>
<dbReference type="OMA" id="HGILHYP"/>
<evidence type="ECO:0000256" key="2">
    <source>
        <dbReference type="ARBA" id="ARBA00023002"/>
    </source>
</evidence>
<dbReference type="eggNOG" id="ENOG502QWY5">
    <property type="taxonomic scope" value="Eukaryota"/>
</dbReference>
<keyword evidence="2" id="KW-0560">Oxidoreductase</keyword>
<proteinExistence type="inferred from homology"/>
<sequence length="252" mass="28781">MKVFIVTAHPDTRSLTHSLLSETVKRFEKNGHEVKVSDLYQMKWKATVDEDDFKNHPKGERLEIAAASGAAYANNQLTDDVVAEQEKLKWCDLLILQFPLWWFSMPAILKGWVERVYSLGLAYGTFDRYGHGNFVGKKACLMVTLGGKEAQYSNNGVNGPIEDLLFPINRNILFYTGFSVLPSFLTFGANKFGEKEFNVTVERLNTWVDNIENEKPYNYRKQNDGQFDENLQLKPEFVNPAKSGFSQLIDFS</sequence>
<dbReference type="PANTHER" id="PTHR10204:SF34">
    <property type="entry name" value="NAD(P)H DEHYDROGENASE [QUINONE] 1 ISOFORM 1"/>
    <property type="match status" value="1"/>
</dbReference>
<dbReference type="InterPro" id="IPR051545">
    <property type="entry name" value="NAD(P)H_dehydrogenase_qn"/>
</dbReference>
<dbReference type="GO" id="GO:0005829">
    <property type="term" value="C:cytosol"/>
    <property type="evidence" value="ECO:0007669"/>
    <property type="project" value="TreeGrafter"/>
</dbReference>
<dbReference type="GO" id="GO:0003955">
    <property type="term" value="F:NAD(P)H dehydrogenase (quinone) activity"/>
    <property type="evidence" value="ECO:0007669"/>
    <property type="project" value="TreeGrafter"/>
</dbReference>
<comment type="similarity">
    <text evidence="1">Belongs to the NAD(P)H dehydrogenase (quinone) family.</text>
</comment>
<dbReference type="Proteomes" id="UP000005666">
    <property type="component" value="Chromosome 11"/>
</dbReference>
<dbReference type="InterPro" id="IPR003680">
    <property type="entry name" value="Flavodoxin_fold"/>
</dbReference>
<dbReference type="GeneID" id="11533435"/>
<dbReference type="OrthoDB" id="26889at2759"/>
<evidence type="ECO:0000313" key="5">
    <source>
        <dbReference type="Proteomes" id="UP000005666"/>
    </source>
</evidence>
<dbReference type="EMBL" id="HE612866">
    <property type="protein sequence ID" value="CCE65344.1"/>
    <property type="molecule type" value="Genomic_DNA"/>
</dbReference>
<dbReference type="SUPFAM" id="SSF52218">
    <property type="entry name" value="Flavoproteins"/>
    <property type="match status" value="1"/>
</dbReference>
<gene>
    <name evidence="4" type="primary">TPHA0K02130</name>
    <name evidence="4" type="ordered locus">TPHA_0K02130</name>
</gene>
<name>G8BZL6_TETPH</name>
<dbReference type="Gene3D" id="3.40.50.360">
    <property type="match status" value="1"/>
</dbReference>
<dbReference type="AlphaFoldDB" id="G8BZL6"/>